<dbReference type="InParanoid" id="A7T495"/>
<dbReference type="Gene3D" id="2.10.25.10">
    <property type="entry name" value="Laminin"/>
    <property type="match status" value="1"/>
</dbReference>
<keyword evidence="2" id="KW-0325">Glycoprotein</keyword>
<organism evidence="4 5">
    <name type="scientific">Nematostella vectensis</name>
    <name type="common">Starlet sea anemone</name>
    <dbReference type="NCBI Taxonomy" id="45351"/>
    <lineage>
        <taxon>Eukaryota</taxon>
        <taxon>Metazoa</taxon>
        <taxon>Cnidaria</taxon>
        <taxon>Anthozoa</taxon>
        <taxon>Hexacorallia</taxon>
        <taxon>Actiniaria</taxon>
        <taxon>Edwardsiidae</taxon>
        <taxon>Nematostella</taxon>
    </lineage>
</organism>
<accession>A7T495</accession>
<dbReference type="CDD" id="cd00054">
    <property type="entry name" value="EGF_CA"/>
    <property type="match status" value="1"/>
</dbReference>
<keyword evidence="5" id="KW-1185">Reference proteome</keyword>
<evidence type="ECO:0000313" key="4">
    <source>
        <dbReference type="EMBL" id="EDO29219.1"/>
    </source>
</evidence>
<comment type="similarity">
    <text evidence="1">Belongs to the EGF domain peptide family.</text>
</comment>
<dbReference type="PhylomeDB" id="A7T495"/>
<name>A7T495_NEMVE</name>
<dbReference type="EMBL" id="DS470812">
    <property type="protein sequence ID" value="EDO29219.1"/>
    <property type="molecule type" value="Genomic_DNA"/>
</dbReference>
<evidence type="ECO:0000259" key="3">
    <source>
        <dbReference type="PROSITE" id="PS01186"/>
    </source>
</evidence>
<dbReference type="InterPro" id="IPR000742">
    <property type="entry name" value="EGF"/>
</dbReference>
<dbReference type="Pfam" id="PF26129">
    <property type="entry name" value="Vwde"/>
    <property type="match status" value="1"/>
</dbReference>
<protein>
    <recommendedName>
        <fullName evidence="3">EGF-like domain-containing protein</fullName>
    </recommendedName>
</protein>
<dbReference type="FunFam" id="2.10.25.10:FF:000001">
    <property type="entry name" value="Tenascin C"/>
    <property type="match status" value="1"/>
</dbReference>
<dbReference type="Proteomes" id="UP000001593">
    <property type="component" value="Unassembled WGS sequence"/>
</dbReference>
<reference evidence="4 5" key="1">
    <citation type="journal article" date="2007" name="Science">
        <title>Sea anemone genome reveals ancestral eumetazoan gene repertoire and genomic organization.</title>
        <authorList>
            <person name="Putnam N.H."/>
            <person name="Srivastava M."/>
            <person name="Hellsten U."/>
            <person name="Dirks B."/>
            <person name="Chapman J."/>
            <person name="Salamov A."/>
            <person name="Terry A."/>
            <person name="Shapiro H."/>
            <person name="Lindquist E."/>
            <person name="Kapitonov V.V."/>
            <person name="Jurka J."/>
            <person name="Genikhovich G."/>
            <person name="Grigoriev I.V."/>
            <person name="Lucas S.M."/>
            <person name="Steele R.E."/>
            <person name="Finnerty J.R."/>
            <person name="Technau U."/>
            <person name="Martindale M.Q."/>
            <person name="Rokhsar D.S."/>
        </authorList>
    </citation>
    <scope>NUCLEOTIDE SEQUENCE [LARGE SCALE GENOMIC DNA]</scope>
    <source>
        <strain evidence="5">CH2 X CH6</strain>
    </source>
</reference>
<gene>
    <name evidence="4" type="ORF">NEMVEDRAFT_v1g222115</name>
</gene>
<dbReference type="InterPro" id="IPR058727">
    <property type="entry name" value="Helical_Vwde"/>
</dbReference>
<dbReference type="PROSITE" id="PS01186">
    <property type="entry name" value="EGF_2"/>
    <property type="match status" value="1"/>
</dbReference>
<dbReference type="AlphaFoldDB" id="A7T495"/>
<feature type="domain" description="EGF-like" evidence="3">
    <location>
        <begin position="224"/>
        <end position="235"/>
    </location>
</feature>
<proteinExistence type="inferred from homology"/>
<sequence length="394" mass="44744">MKMLIDKVILNSFTNRVPYPNSYFDSLPPDKATKIEPRSYCYCEQSLCQDINTHFQQAKEMNEAFNSQPNAIASMLNGDEVIDQEEGEYFNDEEEAEQAHRRIRRRRDIGDFERHFNMSTENATQFCKSVIENSLGVKVCREVPNIDLARAERDCVFDLKASGNKEFASSIVTSVMTLCADKAYKNMSLYEKDDDGVLRPPKVITENLCPNECSNHGNCSNSTCICDKGYTAADCSMSINTIPELMGSELLKPKSNRAKRKVTPLVMDFNPNLPDIGQIVRKNLSFLHSSTFMKEVFPEESYLYDRLPGIERAFGPIATAWERNPHLVRVEVDHGTEITPNSHLELGGDGAYLGDAVVLIVHEGYHVTQVSKQARHFTTLFFWQCQLFQYLIVS</sequence>
<dbReference type="HOGENOM" id="CLU_700780_0_0_1"/>
<evidence type="ECO:0000256" key="2">
    <source>
        <dbReference type="ARBA" id="ARBA00023180"/>
    </source>
</evidence>
<evidence type="ECO:0000313" key="5">
    <source>
        <dbReference type="Proteomes" id="UP000001593"/>
    </source>
</evidence>
<evidence type="ECO:0000256" key="1">
    <source>
        <dbReference type="ARBA" id="ARBA00006373"/>
    </source>
</evidence>